<dbReference type="Pfam" id="PF20062">
    <property type="entry name" value="DUF6461"/>
    <property type="match status" value="1"/>
</dbReference>
<dbReference type="EMBL" id="FAOZ01000032">
    <property type="protein sequence ID" value="CUU59853.1"/>
    <property type="molecule type" value="Genomic_DNA"/>
</dbReference>
<dbReference type="Proteomes" id="UP000198802">
    <property type="component" value="Unassembled WGS sequence"/>
</dbReference>
<dbReference type="InterPro" id="IPR045592">
    <property type="entry name" value="DUF6461"/>
</dbReference>
<feature type="region of interest" description="Disordered" evidence="1">
    <location>
        <begin position="110"/>
        <end position="139"/>
    </location>
</feature>
<evidence type="ECO:0000313" key="2">
    <source>
        <dbReference type="EMBL" id="CUU59853.1"/>
    </source>
</evidence>
<evidence type="ECO:0000256" key="1">
    <source>
        <dbReference type="SAM" id="MobiDB-lite"/>
    </source>
</evidence>
<organism evidence="2 3">
    <name type="scientific">Parafrankia irregularis</name>
    <dbReference type="NCBI Taxonomy" id="795642"/>
    <lineage>
        <taxon>Bacteria</taxon>
        <taxon>Bacillati</taxon>
        <taxon>Actinomycetota</taxon>
        <taxon>Actinomycetes</taxon>
        <taxon>Frankiales</taxon>
        <taxon>Frankiaceae</taxon>
        <taxon>Parafrankia</taxon>
    </lineage>
</organism>
<gene>
    <name evidence="2" type="ORF">Ga0074812_13258</name>
</gene>
<accession>A0A0S4QWF1</accession>
<sequence length="598" mass="60757">MPPWPAGPAESPVLRALRALGSPLVNRLLGALELAVDVLPTAGAPTGVAGLLPPPPSGSVLYAGVYVGEDDEAGRAVITLDQIRRGATTLVADLTWALAGHPQIAPLLTAAPDAPAPTPEAPAPASASASDGPTMPTRDAAAAEAAVAARHGAAHLALGVAAAAVVLRELAVPGVGIDAAAVIGVGLGAAVELLTNTPMPPAYAQAALARRRAEYLLPRTAHGQVQLAGHCFGLFEGAFPVAAVPGDGAFAGNGLVQVVPGGAVIRAGSAAAVVHVTIKVLAGPPEQVELVGWDEVVDVSWTAAAGAASVLGPAQPGAPVEPGGLAQQTPPWPGEYRLRVHATGRDDAVEAAGAVDAGAVDGDVAATQALAPAGGYIVSRTESYLLTVWAAPATAPIMHKRTDRLGYRLRGEQEPATPPRPEKSYSWIGRSGLSEAATITVITGLGLDDVVRAFQADPQSATTLQSARDQAGHRFSVSFLAVDGAVLAVEDNGFMGSAAEVLRPLSAQGRAASIFWNINTVRRLNLAEGGELLATLELPHDGPVPAAAAPYLADLDLADYRDGAAKGLAAVARFTGYQVRPADLTRIEEADRAYLIRS</sequence>
<reference evidence="3" key="1">
    <citation type="submission" date="2015-11" db="EMBL/GenBank/DDBJ databases">
        <authorList>
            <person name="Varghese N."/>
        </authorList>
    </citation>
    <scope>NUCLEOTIDE SEQUENCE [LARGE SCALE GENOMIC DNA]</scope>
    <source>
        <strain evidence="3">DSM 45899</strain>
    </source>
</reference>
<dbReference type="AlphaFoldDB" id="A0A0S4QWF1"/>
<keyword evidence="3" id="KW-1185">Reference proteome</keyword>
<evidence type="ECO:0000313" key="3">
    <source>
        <dbReference type="Proteomes" id="UP000198802"/>
    </source>
</evidence>
<protein>
    <submittedName>
        <fullName evidence="2">Uncharacterized protein</fullName>
    </submittedName>
</protein>
<name>A0A0S4QWF1_9ACTN</name>
<proteinExistence type="predicted"/>